<dbReference type="Proteomes" id="UP001203136">
    <property type="component" value="Unassembled WGS sequence"/>
</dbReference>
<dbReference type="EMBL" id="JAINVB010000001">
    <property type="protein sequence ID" value="MCK0085249.1"/>
    <property type="molecule type" value="Genomic_DNA"/>
</dbReference>
<proteinExistence type="predicted"/>
<dbReference type="AlphaFoldDB" id="A0AAW5FB74"/>
<name>A0AAW5FB74_CLOSY</name>
<organism evidence="2 3">
    <name type="scientific">Clostridium symbiosum</name>
    <name type="common">Bacteroides symbiosus</name>
    <dbReference type="NCBI Taxonomy" id="1512"/>
    <lineage>
        <taxon>Bacteria</taxon>
        <taxon>Bacillati</taxon>
        <taxon>Bacillota</taxon>
        <taxon>Clostridia</taxon>
        <taxon>Lachnospirales</taxon>
        <taxon>Lachnospiraceae</taxon>
        <taxon>Otoolea</taxon>
    </lineage>
</organism>
<dbReference type="EMBL" id="JAINVB010000002">
    <property type="protein sequence ID" value="MCK0089143.1"/>
    <property type="molecule type" value="Genomic_DNA"/>
</dbReference>
<comment type="caution">
    <text evidence="2">The sequence shown here is derived from an EMBL/GenBank/DDBJ whole genome shotgun (WGS) entry which is preliminary data.</text>
</comment>
<protein>
    <submittedName>
        <fullName evidence="2">Uncharacterized protein</fullName>
    </submittedName>
</protein>
<evidence type="ECO:0000313" key="1">
    <source>
        <dbReference type="EMBL" id="MCK0085249.1"/>
    </source>
</evidence>
<dbReference type="RefSeq" id="WP_024739725.1">
    <property type="nucleotide sequence ID" value="NZ_JAINVB010000001.1"/>
</dbReference>
<evidence type="ECO:0000313" key="2">
    <source>
        <dbReference type="EMBL" id="MCK0089143.1"/>
    </source>
</evidence>
<sequence>MLDRYIAKQIIFAQLASDGGKKDKEVLNRISSFVPLSEVHYKKGYHTKGHCIINAIRAIQRNPQSGFRYHVKADRTLYSGAHVFIVYFNFKIGEERYQISFHTFDNMWRFVNQQCVTRWQKKYSSKEAVIKLVYHVYK</sequence>
<reference evidence="2" key="1">
    <citation type="journal article" date="2022" name="Cell Host Microbe">
        <title>Colonization of the live biotherapeutic product VE303 and modulation of the microbiota and metabolites in healthy volunteers.</title>
        <authorList>
            <person name="Dsouza M."/>
            <person name="Menon R."/>
            <person name="Crossette E."/>
            <person name="Bhattarai S.K."/>
            <person name="Schneider J."/>
            <person name="Kim Y.G."/>
            <person name="Reddy S."/>
            <person name="Caballero S."/>
            <person name="Felix C."/>
            <person name="Cornacchione L."/>
            <person name="Hendrickson J."/>
            <person name="Watson A.R."/>
            <person name="Minot S.S."/>
            <person name="Greenfield N."/>
            <person name="Schopf L."/>
            <person name="Szabady R."/>
            <person name="Patarroyo J."/>
            <person name="Smith W."/>
            <person name="Harrison P."/>
            <person name="Kuijper E.J."/>
            <person name="Kelly C.P."/>
            <person name="Olle B."/>
            <person name="Bobilev D."/>
            <person name="Silber J.L."/>
            <person name="Bucci V."/>
            <person name="Roberts B."/>
            <person name="Faith J."/>
            <person name="Norman J.M."/>
        </authorList>
    </citation>
    <scope>NUCLEOTIDE SEQUENCE</scope>
    <source>
        <strain evidence="2">VE303-04</strain>
    </source>
</reference>
<evidence type="ECO:0000313" key="3">
    <source>
        <dbReference type="Proteomes" id="UP001203136"/>
    </source>
</evidence>
<accession>A0AAW5FB74</accession>
<gene>
    <name evidence="1" type="ORF">K5I21_05065</name>
    <name evidence="2" type="ORF">K5I21_25385</name>
</gene>